<feature type="region of interest" description="Disordered" evidence="1">
    <location>
        <begin position="1"/>
        <end position="23"/>
    </location>
</feature>
<proteinExistence type="predicted"/>
<dbReference type="EMBL" id="QHBU01000116">
    <property type="protein sequence ID" value="PZR81342.1"/>
    <property type="molecule type" value="Genomic_DNA"/>
</dbReference>
<dbReference type="AlphaFoldDB" id="A0A2W5Z7N4"/>
<dbReference type="Proteomes" id="UP000248724">
    <property type="component" value="Unassembled WGS sequence"/>
</dbReference>
<dbReference type="EMBL" id="JAEKNS010000080">
    <property type="protein sequence ID" value="MBJ7594777.1"/>
    <property type="molecule type" value="Genomic_DNA"/>
</dbReference>
<evidence type="ECO:0000313" key="5">
    <source>
        <dbReference type="Proteomes" id="UP000606991"/>
    </source>
</evidence>
<accession>A0A934JTL4</accession>
<sequence>MHDTDVEGGGSPPTGDDLKEHHAHRFSHYEEAAKLAMVAHPLPGEDIDTPYLDDAQMWLGVYRELLAFKETLLRDTGHALGTISAPGREEVGKTDKVILDAEARRFRQRLSLWERRCEELATKS</sequence>
<evidence type="ECO:0000313" key="3">
    <source>
        <dbReference type="EMBL" id="PZR81342.1"/>
    </source>
</evidence>
<evidence type="ECO:0000313" key="4">
    <source>
        <dbReference type="Proteomes" id="UP000248724"/>
    </source>
</evidence>
<reference evidence="2 5" key="3">
    <citation type="submission" date="2020-10" db="EMBL/GenBank/DDBJ databases">
        <title>Ca. Dormibacterota MAGs.</title>
        <authorList>
            <person name="Montgomery K."/>
        </authorList>
    </citation>
    <scope>NUCLEOTIDE SEQUENCE [LARGE SCALE GENOMIC DNA]</scope>
    <source>
        <strain evidence="2">SC8812_S17_18</strain>
    </source>
</reference>
<dbReference type="Proteomes" id="UP000606991">
    <property type="component" value="Unassembled WGS sequence"/>
</dbReference>
<organism evidence="3 4">
    <name type="scientific">Candidatus Aeolococcus gillhamiae</name>
    <dbReference type="NCBI Taxonomy" id="3127015"/>
    <lineage>
        <taxon>Bacteria</taxon>
        <taxon>Bacillati</taxon>
        <taxon>Candidatus Dormiibacterota</taxon>
        <taxon>Candidatus Dormibacteria</taxon>
        <taxon>Candidatus Aeolococcales</taxon>
        <taxon>Candidatus Aeolococcaceae</taxon>
        <taxon>Candidatus Aeolococcus</taxon>
    </lineage>
</organism>
<comment type="caution">
    <text evidence="3">The sequence shown here is derived from an EMBL/GenBank/DDBJ whole genome shotgun (WGS) entry which is preliminary data.</text>
</comment>
<dbReference type="RefSeq" id="WP_337311272.1">
    <property type="nucleotide sequence ID" value="NZ_JAEKNS010000080.1"/>
</dbReference>
<protein>
    <submittedName>
        <fullName evidence="3">Uncharacterized protein</fullName>
    </submittedName>
</protein>
<evidence type="ECO:0000313" key="2">
    <source>
        <dbReference type="EMBL" id="MBJ7594777.1"/>
    </source>
</evidence>
<accession>A0A2W5Z7N4</accession>
<name>A0A2W5Z7N4_9BACT</name>
<reference evidence="3 4" key="1">
    <citation type="journal article" date="2017" name="Nature">
        <title>Atmospheric trace gases support primary production in Antarctic desert surface soil.</title>
        <authorList>
            <person name="Ji M."/>
            <person name="Greening C."/>
            <person name="Vanwonterghem I."/>
            <person name="Carere C.R."/>
            <person name="Bay S.K."/>
            <person name="Steen J.A."/>
            <person name="Montgomery K."/>
            <person name="Lines T."/>
            <person name="Beardall J."/>
            <person name="van Dorst J."/>
            <person name="Snape I."/>
            <person name="Stott M.B."/>
            <person name="Hugenholtz P."/>
            <person name="Ferrari B.C."/>
        </authorList>
    </citation>
    <scope>NUCLEOTIDE SEQUENCE [LARGE SCALE GENOMIC DNA]</scope>
    <source>
        <strain evidence="3">RRmetagenome_bin12</strain>
    </source>
</reference>
<evidence type="ECO:0000256" key="1">
    <source>
        <dbReference type="SAM" id="MobiDB-lite"/>
    </source>
</evidence>
<reference evidence="3" key="2">
    <citation type="submission" date="2018-05" db="EMBL/GenBank/DDBJ databases">
        <authorList>
            <person name="Ferrari B."/>
        </authorList>
    </citation>
    <scope>NUCLEOTIDE SEQUENCE</scope>
    <source>
        <strain evidence="3">RRmetagenome_bin12</strain>
    </source>
</reference>
<gene>
    <name evidence="3" type="ORF">DLM65_06145</name>
    <name evidence="2" type="ORF">JF886_07935</name>
</gene>